<dbReference type="AlphaFoldDB" id="A0A504Y1G9"/>
<dbReference type="VEuPathDB" id="TriTrypDB:LDHU3_03.0100"/>
<dbReference type="InterPro" id="IPR036872">
    <property type="entry name" value="CH_dom_sf"/>
</dbReference>
<reference evidence="4" key="1">
    <citation type="submission" date="2019-02" db="EMBL/GenBank/DDBJ databases">
        <title>FDA dAtabase for Regulatory Grade micrObial Sequences (FDA-ARGOS): Supporting development and validation of Infectious Disease Dx tests.</title>
        <authorList>
            <person name="Duncan R."/>
            <person name="Fisher C."/>
            <person name="Tallon L."/>
            <person name="Sadzewicz L."/>
            <person name="Sengamalay N."/>
            <person name="Ott S."/>
            <person name="Godinez A."/>
            <person name="Nagaraj S."/>
            <person name="Vavikolanu K."/>
            <person name="Vyas G."/>
            <person name="Nadendla S."/>
            <person name="Aluvathingal J."/>
            <person name="Sichtig H."/>
        </authorList>
    </citation>
    <scope>NUCLEOTIDE SEQUENCE [LARGE SCALE GENOMIC DNA]</scope>
    <source>
        <strain evidence="4">FDAARGOS_360</strain>
    </source>
</reference>
<gene>
    <name evidence="3" type="ORF">CGC20_5840</name>
</gene>
<evidence type="ECO:0000313" key="4">
    <source>
        <dbReference type="Proteomes" id="UP000318821"/>
    </source>
</evidence>
<dbReference type="Proteomes" id="UP000318821">
    <property type="component" value="Unassembled WGS sequence"/>
</dbReference>
<feature type="compositionally biased region" description="Low complexity" evidence="2">
    <location>
        <begin position="307"/>
        <end position="334"/>
    </location>
</feature>
<keyword evidence="1" id="KW-0175">Coiled coil</keyword>
<evidence type="ECO:0000256" key="1">
    <source>
        <dbReference type="SAM" id="Coils"/>
    </source>
</evidence>
<dbReference type="PANTHER" id="PTHR42180:SF6">
    <property type="entry name" value="CALPONIN-HOMOLOGY (CH) DOMAIN-CONTAINING PROTEIN"/>
    <property type="match status" value="1"/>
</dbReference>
<feature type="compositionally biased region" description="Polar residues" evidence="2">
    <location>
        <begin position="196"/>
        <end position="206"/>
    </location>
</feature>
<feature type="region of interest" description="Disordered" evidence="2">
    <location>
        <begin position="731"/>
        <end position="761"/>
    </location>
</feature>
<organism evidence="3 4">
    <name type="scientific">Leishmania donovani</name>
    <dbReference type="NCBI Taxonomy" id="5661"/>
    <lineage>
        <taxon>Eukaryota</taxon>
        <taxon>Discoba</taxon>
        <taxon>Euglenozoa</taxon>
        <taxon>Kinetoplastea</taxon>
        <taxon>Metakinetoplastina</taxon>
        <taxon>Trypanosomatida</taxon>
        <taxon>Trypanosomatidae</taxon>
        <taxon>Leishmaniinae</taxon>
        <taxon>Leishmania</taxon>
    </lineage>
</organism>
<accession>A0A504Y1G9</accession>
<feature type="compositionally biased region" description="Low complexity" evidence="2">
    <location>
        <begin position="224"/>
        <end position="241"/>
    </location>
</feature>
<dbReference type="VEuPathDB" id="TriTrypDB:LdBPK_030100.1"/>
<protein>
    <submittedName>
        <fullName evidence="3">Uncharacterized protein</fullName>
    </submittedName>
</protein>
<name>A0A504Y1G9_LEIDO</name>
<feature type="compositionally biased region" description="Low complexity" evidence="2">
    <location>
        <begin position="262"/>
        <end position="276"/>
    </location>
</feature>
<dbReference type="SUPFAM" id="SSF47576">
    <property type="entry name" value="Calponin-homology domain, CH-domain"/>
    <property type="match status" value="1"/>
</dbReference>
<dbReference type="PANTHER" id="PTHR42180">
    <property type="entry name" value="HOMOLOGY DOMAIN-CONTAINING PROTEIN,PUTATIVE-RELATED"/>
    <property type="match status" value="1"/>
</dbReference>
<evidence type="ECO:0000313" key="3">
    <source>
        <dbReference type="EMBL" id="TPP53879.1"/>
    </source>
</evidence>
<comment type="caution">
    <text evidence="3">The sequence shown here is derived from an EMBL/GenBank/DDBJ whole genome shotgun (WGS) entry which is preliminary data.</text>
</comment>
<proteinExistence type="predicted"/>
<dbReference type="VEuPathDB" id="TriTrypDB:LdCL_030006000"/>
<feature type="coiled-coil region" evidence="1">
    <location>
        <begin position="654"/>
        <end position="688"/>
    </location>
</feature>
<dbReference type="EMBL" id="RHLD01000066">
    <property type="protein sequence ID" value="TPP53879.1"/>
    <property type="molecule type" value="Genomic_DNA"/>
</dbReference>
<feature type="coiled-coil region" evidence="1">
    <location>
        <begin position="383"/>
        <end position="443"/>
    </location>
</feature>
<feature type="region of interest" description="Disordered" evidence="2">
    <location>
        <begin position="299"/>
        <end position="342"/>
    </location>
</feature>
<feature type="region of interest" description="Disordered" evidence="2">
    <location>
        <begin position="360"/>
        <end position="379"/>
    </location>
</feature>
<feature type="region of interest" description="Disordered" evidence="2">
    <location>
        <begin position="195"/>
        <end position="282"/>
    </location>
</feature>
<sequence length="777" mass="84138">MKGTPALVIGRKELFSFADRYSSRRLSDYSSLADGEVLCCLFNLVFPDLRIRPAPSQTHSSTQRAHANWEQLFRRFARLHIPLSFLDPAALQAGSVECGFSTLVLFYFFHHLSKRPDFSAEFALDVAEEVTTYLQSTDCIATLLLGGALQWAAVPEPLAQTLRVHPVFHTTAEAEMAQEEEAARTYRSMFARRRTGSANSMHNLPATQRAHSRTTEQQSGIGGPSSMKPASSSSPSAASSSTPCCKGRADSPPPRPPLHNASTQSTRSSTSRLSSSDNVNPSVDLCRLERQCSSEMRTRSAEACGVSQPRAPNQRSSSRRSASSSRSSGNSHSSTMTAMSCQSSGTADAAVAQASRIPYRSASSVSAATGSRGSAVSSSRARDAALEAALQSKEAECESLQMQLRYADRIEELETQLRAYREASDKRQALAALEAEIAALTADIVDDETGTTVVDVHEKANLLHCLMLEHLQEAPRNRKQMQRWLWSIVAAHHTMEGRLMAARSQSTVAASFSAVSPGSNFDIADSGGADHEEMTALRSAHYAELEALHAREHQLAAALQGAQANNAATVQRAVRRERLWKSLCASVYAAEQASYAITECRSAEEVEERLRQREEHYGVVESLTQQLVEDGQQEVTTSTHHEEIEATAGSPAPCRSLQTLVAHLQEERAELLRDVTRLHDALASLQGEKGPSAYADVVKVTKASPSLSTYASTAATPFFSDDLHRKSAAVADGSTAGTSTARYECKPSSATYSPGPARAPRGLTSLLQLREGEEFSA</sequence>
<evidence type="ECO:0000256" key="2">
    <source>
        <dbReference type="SAM" id="MobiDB-lite"/>
    </source>
</evidence>